<comment type="caution">
    <text evidence="21">The sequence shown here is derived from an EMBL/GenBank/DDBJ whole genome shotgun (WGS) entry which is preliminary data.</text>
</comment>
<dbReference type="SUPFAM" id="SSF49764">
    <property type="entry name" value="HSP20-like chaperones"/>
    <property type="match status" value="1"/>
</dbReference>
<evidence type="ECO:0000256" key="16">
    <source>
        <dbReference type="ARBA" id="ARBA00047682"/>
    </source>
</evidence>
<evidence type="ECO:0000256" key="5">
    <source>
        <dbReference type="ARBA" id="ARBA00022339"/>
    </source>
</evidence>
<dbReference type="Pfam" id="PF04969">
    <property type="entry name" value="CS"/>
    <property type="match status" value="1"/>
</dbReference>
<dbReference type="GO" id="GO:0005783">
    <property type="term" value="C:endoplasmic reticulum"/>
    <property type="evidence" value="ECO:0007669"/>
    <property type="project" value="UniProtKB-SubCell"/>
</dbReference>
<evidence type="ECO:0000256" key="15">
    <source>
        <dbReference type="ARBA" id="ARBA00031842"/>
    </source>
</evidence>
<dbReference type="PANTHER" id="PTHR46237">
    <property type="entry name" value="CYTOCHROME B5 REDUCTASE 4 FAMILY MEMBER"/>
    <property type="match status" value="1"/>
</dbReference>
<dbReference type="SUPFAM" id="SSF55856">
    <property type="entry name" value="Cytochrome b5-like heme/steroid binding domain"/>
    <property type="match status" value="1"/>
</dbReference>
<dbReference type="Pfam" id="PF00173">
    <property type="entry name" value="Cyt-b5"/>
    <property type="match status" value="1"/>
</dbReference>
<dbReference type="InterPro" id="IPR007052">
    <property type="entry name" value="CS_dom"/>
</dbReference>
<dbReference type="AlphaFoldDB" id="A0A7L3ZWK8"/>
<feature type="domain" description="CS" evidence="19">
    <location>
        <begin position="150"/>
        <end position="244"/>
    </location>
</feature>
<dbReference type="InterPro" id="IPR018506">
    <property type="entry name" value="Cyt_B5_heme-BS"/>
</dbReference>
<evidence type="ECO:0000256" key="3">
    <source>
        <dbReference type="ARBA" id="ARBA00006105"/>
    </source>
</evidence>
<evidence type="ECO:0000256" key="11">
    <source>
        <dbReference type="ARBA" id="ARBA00023002"/>
    </source>
</evidence>
<comment type="cofactor">
    <cofactor evidence="1">
        <name>FAD</name>
        <dbReference type="ChEBI" id="CHEBI:57692"/>
    </cofactor>
</comment>
<feature type="non-terminal residue" evidence="21">
    <location>
        <position position="492"/>
    </location>
</feature>
<keyword evidence="9" id="KW-0256">Endoplasmic reticulum</keyword>
<dbReference type="InterPro" id="IPR001433">
    <property type="entry name" value="OxRdtase_FAD/NAD-bd"/>
</dbReference>
<feature type="non-terminal residue" evidence="21">
    <location>
        <position position="1"/>
    </location>
</feature>
<keyword evidence="6 17" id="KW-0349">Heme</keyword>
<comment type="similarity">
    <text evidence="3">Belongs to the flavoprotein pyridine nucleotide cytochrome reductase family.</text>
</comment>
<keyword evidence="12 17" id="KW-0408">Iron</keyword>
<sequence length="492" mass="56382">QVPLKPGRSLMDWIRLTKSGRDLTGLKGRLIEVTENELAKHNKKEDCWICIRGFVYNVTPYMEYHPGGEDELMKAAGADGTDLFDQVHRWVNYESMLKECLVGRMAVKPIAAPKGEGFKNEIISIVLYSKLSIFLLCPKKVYIFFPLLYFLFYSYDWFQTDSLITIVIYTKQKAMNAELVIVDCQDKRLRGEIIVDDHSYLVEVGMYCNFACKTFSLIVNIAEKVGKVEIILKKKDNIHWKMLGQALESHNTFIKRTERGLFYRKCKLVSKTEVTHDTKLLCLMLPRSTHLSVPIGQHVYLKQTIAGTEVVKPYTPILPFLPLDFKEPSRHDGAHLYLMIKIYSCGLFTQALDHLQIGDYISVSNPEGNFRKSQVQTSEDLFLLAAGTGFTPMVKLLNFALTEVGCLRTVRLIFFNKTENDILWRNQLEQLALKDERFEVQFILSQPTKDWVGKQGKISSSLLSEFVKRSRKDSKVLICICGPTPFTEQGVQ</sequence>
<dbReference type="FunFam" id="3.40.50.80:FF:000021">
    <property type="entry name" value="Cytochrome b5 reductase 4"/>
    <property type="match status" value="1"/>
</dbReference>
<dbReference type="EMBL" id="VZZV01000202">
    <property type="protein sequence ID" value="NXW17078.1"/>
    <property type="molecule type" value="Genomic_DNA"/>
</dbReference>
<proteinExistence type="inferred from homology"/>
<comment type="similarity">
    <text evidence="17">Belongs to the cytochrome b5 family.</text>
</comment>
<dbReference type="EC" id="1.6.2.2" evidence="4"/>
<evidence type="ECO:0000256" key="1">
    <source>
        <dbReference type="ARBA" id="ARBA00001974"/>
    </source>
</evidence>
<evidence type="ECO:0000256" key="13">
    <source>
        <dbReference type="ARBA" id="ARBA00023027"/>
    </source>
</evidence>
<dbReference type="InterPro" id="IPR017938">
    <property type="entry name" value="Riboflavin_synthase-like_b-brl"/>
</dbReference>
<evidence type="ECO:0000259" key="20">
    <source>
        <dbReference type="PROSITE" id="PS51384"/>
    </source>
</evidence>
<feature type="domain" description="Cytochrome b5 heme-binding" evidence="18">
    <location>
        <begin position="30"/>
        <end position="106"/>
    </location>
</feature>
<reference evidence="21 22" key="1">
    <citation type="submission" date="2019-09" db="EMBL/GenBank/DDBJ databases">
        <title>Bird 10,000 Genomes (B10K) Project - Family phase.</title>
        <authorList>
            <person name="Zhang G."/>
        </authorList>
    </citation>
    <scope>NUCLEOTIDE SEQUENCE [LARGE SCALE GENOMIC DNA]</scope>
    <source>
        <strain evidence="21">B10K-DU-010-60</strain>
        <tissue evidence="21">Muscle</tissue>
    </source>
</reference>
<name>A0A7L3ZWK8_9AVES</name>
<keyword evidence="7" id="KW-0285">Flavoprotein</keyword>
<dbReference type="GO" id="GO:0006801">
    <property type="term" value="P:superoxide metabolic process"/>
    <property type="evidence" value="ECO:0007669"/>
    <property type="project" value="TreeGrafter"/>
</dbReference>
<evidence type="ECO:0000256" key="7">
    <source>
        <dbReference type="ARBA" id="ARBA00022630"/>
    </source>
</evidence>
<dbReference type="PROSITE" id="PS50255">
    <property type="entry name" value="CYTOCHROME_B5_2"/>
    <property type="match status" value="1"/>
</dbReference>
<dbReference type="InterPro" id="IPR051872">
    <property type="entry name" value="Cytochrome_b5/Flavoprotein_Rdt"/>
</dbReference>
<dbReference type="Pfam" id="PF00970">
    <property type="entry name" value="FAD_binding_6"/>
    <property type="match status" value="1"/>
</dbReference>
<dbReference type="GO" id="GO:0046872">
    <property type="term" value="F:metal ion binding"/>
    <property type="evidence" value="ECO:0007669"/>
    <property type="project" value="UniProtKB-UniRule"/>
</dbReference>
<dbReference type="SUPFAM" id="SSF52343">
    <property type="entry name" value="Ferredoxin reductase-like, C-terminal NADP-linked domain"/>
    <property type="match status" value="1"/>
</dbReference>
<evidence type="ECO:0000259" key="19">
    <source>
        <dbReference type="PROSITE" id="PS51203"/>
    </source>
</evidence>
<dbReference type="SMART" id="SM01117">
    <property type="entry name" value="Cyt-b5"/>
    <property type="match status" value="1"/>
</dbReference>
<dbReference type="InterPro" id="IPR039261">
    <property type="entry name" value="FNR_nucleotide-bd"/>
</dbReference>
<comment type="subcellular location">
    <subcellularLocation>
        <location evidence="2">Endoplasmic reticulum</location>
    </subcellularLocation>
</comment>
<dbReference type="PROSITE" id="PS51384">
    <property type="entry name" value="FAD_FR"/>
    <property type="match status" value="1"/>
</dbReference>
<dbReference type="PRINTS" id="PR00406">
    <property type="entry name" value="CYTB5RDTASE"/>
</dbReference>
<keyword evidence="13" id="KW-0520">NAD</keyword>
<dbReference type="FunFam" id="3.10.120.10:FF:000001">
    <property type="entry name" value="Cytochrome b5 reductase 4"/>
    <property type="match status" value="1"/>
</dbReference>
<dbReference type="InterPro" id="IPR017927">
    <property type="entry name" value="FAD-bd_FR_type"/>
</dbReference>
<protein>
    <recommendedName>
        <fullName evidence="5">Cytochrome b5 reductase 4</fullName>
        <ecNumber evidence="4">1.6.2.2</ecNumber>
    </recommendedName>
    <alternativeName>
        <fullName evidence="15">Flavohemoprotein b5/b5R</fullName>
    </alternativeName>
    <alternativeName>
        <fullName evidence="14">cb5/cb5R</fullName>
    </alternativeName>
</protein>
<keyword evidence="22" id="KW-1185">Reference proteome</keyword>
<feature type="domain" description="FAD-binding FR-type" evidence="20">
    <location>
        <begin position="261"/>
        <end position="373"/>
    </location>
</feature>
<dbReference type="InterPro" id="IPR008978">
    <property type="entry name" value="HSP20-like_chaperone"/>
</dbReference>
<organism evidence="21 22">
    <name type="scientific">Circaetus pectoralis</name>
    <name type="common">black-chested snake-eagle</name>
    <dbReference type="NCBI Taxonomy" id="321084"/>
    <lineage>
        <taxon>Eukaryota</taxon>
        <taxon>Metazoa</taxon>
        <taxon>Chordata</taxon>
        <taxon>Craniata</taxon>
        <taxon>Vertebrata</taxon>
        <taxon>Euteleostomi</taxon>
        <taxon>Archelosauria</taxon>
        <taxon>Archosauria</taxon>
        <taxon>Dinosauria</taxon>
        <taxon>Saurischia</taxon>
        <taxon>Theropoda</taxon>
        <taxon>Coelurosauria</taxon>
        <taxon>Aves</taxon>
        <taxon>Neognathae</taxon>
        <taxon>Neoaves</taxon>
        <taxon>Telluraves</taxon>
        <taxon>Accipitrimorphae</taxon>
        <taxon>Accipitriformes</taxon>
        <taxon>Accipitridae</taxon>
        <taxon>Accipitrinae</taxon>
        <taxon>Circaetus</taxon>
    </lineage>
</organism>
<accession>A0A7L3ZWK8</accession>
<dbReference type="SUPFAM" id="SSF63380">
    <property type="entry name" value="Riboflavin synthase domain-like"/>
    <property type="match status" value="1"/>
</dbReference>
<evidence type="ECO:0000313" key="21">
    <source>
        <dbReference type="EMBL" id="NXW17078.1"/>
    </source>
</evidence>
<dbReference type="FunFam" id="2.60.40.790:FF:000019">
    <property type="entry name" value="cytochrome b5 reductase 4 isoform X1"/>
    <property type="match status" value="1"/>
</dbReference>
<evidence type="ECO:0000256" key="4">
    <source>
        <dbReference type="ARBA" id="ARBA00012011"/>
    </source>
</evidence>
<evidence type="ECO:0000259" key="18">
    <source>
        <dbReference type="PROSITE" id="PS50255"/>
    </source>
</evidence>
<keyword evidence="8 17" id="KW-0479">Metal-binding</keyword>
<dbReference type="Gene3D" id="3.40.50.80">
    <property type="entry name" value="Nucleotide-binding domain of ferredoxin-NADP reductase (FNR) module"/>
    <property type="match status" value="1"/>
</dbReference>
<evidence type="ECO:0000256" key="8">
    <source>
        <dbReference type="ARBA" id="ARBA00022723"/>
    </source>
</evidence>
<keyword evidence="11" id="KW-0560">Oxidoreductase</keyword>
<dbReference type="InterPro" id="IPR008333">
    <property type="entry name" value="Cbr1-like_FAD-bd_dom"/>
</dbReference>
<dbReference type="Gene3D" id="2.40.30.10">
    <property type="entry name" value="Translation factors"/>
    <property type="match status" value="1"/>
</dbReference>
<comment type="catalytic activity">
    <reaction evidence="16">
        <text>2 Fe(III)-[cytochrome b5] + NADH = 2 Fe(II)-[cytochrome b5] + NAD(+) + H(+)</text>
        <dbReference type="Rhea" id="RHEA:46680"/>
        <dbReference type="Rhea" id="RHEA-COMP:10438"/>
        <dbReference type="Rhea" id="RHEA-COMP:10439"/>
        <dbReference type="ChEBI" id="CHEBI:15378"/>
        <dbReference type="ChEBI" id="CHEBI:29033"/>
        <dbReference type="ChEBI" id="CHEBI:29034"/>
        <dbReference type="ChEBI" id="CHEBI:57540"/>
        <dbReference type="ChEBI" id="CHEBI:57945"/>
        <dbReference type="EC" id="1.6.2.2"/>
    </reaction>
</comment>
<dbReference type="Gene3D" id="2.60.40.790">
    <property type="match status" value="1"/>
</dbReference>
<dbReference type="InterPro" id="IPR001199">
    <property type="entry name" value="Cyt_B5-like_heme/steroid-bd"/>
</dbReference>
<dbReference type="PROSITE" id="PS00191">
    <property type="entry name" value="CYTOCHROME_B5_1"/>
    <property type="match status" value="1"/>
</dbReference>
<evidence type="ECO:0000256" key="14">
    <source>
        <dbReference type="ARBA" id="ARBA00030883"/>
    </source>
</evidence>
<dbReference type="PROSITE" id="PS51203">
    <property type="entry name" value="CS"/>
    <property type="match status" value="1"/>
</dbReference>
<dbReference type="Proteomes" id="UP000562238">
    <property type="component" value="Unassembled WGS sequence"/>
</dbReference>
<evidence type="ECO:0000256" key="12">
    <source>
        <dbReference type="ARBA" id="ARBA00023004"/>
    </source>
</evidence>
<evidence type="ECO:0000313" key="22">
    <source>
        <dbReference type="Proteomes" id="UP000562238"/>
    </source>
</evidence>
<evidence type="ECO:0000256" key="6">
    <source>
        <dbReference type="ARBA" id="ARBA00022617"/>
    </source>
</evidence>
<dbReference type="PRINTS" id="PR00363">
    <property type="entry name" value="CYTOCHROMEB5"/>
</dbReference>
<dbReference type="GO" id="GO:0090524">
    <property type="term" value="F:cytochrome-b5 reductase activity, acting on NADH"/>
    <property type="evidence" value="ECO:0007669"/>
    <property type="project" value="UniProtKB-EC"/>
</dbReference>
<dbReference type="FunFam" id="2.40.30.10:FF:000063">
    <property type="entry name" value="Cytochrome b5 reductase 4"/>
    <property type="match status" value="1"/>
</dbReference>
<keyword evidence="10" id="KW-0274">FAD</keyword>
<evidence type="ECO:0000256" key="17">
    <source>
        <dbReference type="RuleBase" id="RU362121"/>
    </source>
</evidence>
<dbReference type="PANTHER" id="PTHR46237:SF1">
    <property type="entry name" value="CYTOCHROME B5 REDUCTASE 4"/>
    <property type="match status" value="1"/>
</dbReference>
<evidence type="ECO:0000256" key="2">
    <source>
        <dbReference type="ARBA" id="ARBA00004240"/>
    </source>
</evidence>
<evidence type="ECO:0000256" key="9">
    <source>
        <dbReference type="ARBA" id="ARBA00022824"/>
    </source>
</evidence>
<dbReference type="Gene3D" id="3.10.120.10">
    <property type="entry name" value="Cytochrome b5-like heme/steroid binding domain"/>
    <property type="match status" value="1"/>
</dbReference>
<evidence type="ECO:0000256" key="10">
    <source>
        <dbReference type="ARBA" id="ARBA00022827"/>
    </source>
</evidence>
<dbReference type="InterPro" id="IPR036400">
    <property type="entry name" value="Cyt_B5-like_heme/steroid_sf"/>
</dbReference>
<dbReference type="GO" id="GO:0020037">
    <property type="term" value="F:heme binding"/>
    <property type="evidence" value="ECO:0007669"/>
    <property type="project" value="UniProtKB-UniRule"/>
</dbReference>
<dbReference type="Pfam" id="PF00175">
    <property type="entry name" value="NAD_binding_1"/>
    <property type="match status" value="1"/>
</dbReference>
<dbReference type="CDD" id="cd06183">
    <property type="entry name" value="cyt_b5_reduct_like"/>
    <property type="match status" value="1"/>
</dbReference>
<gene>
    <name evidence="21" type="primary">Cyb5r4</name>
    <name evidence="21" type="ORF">CIRPEC_R11672</name>
</gene>